<dbReference type="InterPro" id="IPR000182">
    <property type="entry name" value="GNAT_dom"/>
</dbReference>
<comment type="caution">
    <text evidence="4">The sequence shown here is derived from an EMBL/GenBank/DDBJ whole genome shotgun (WGS) entry which is preliminary data.</text>
</comment>
<dbReference type="RefSeq" id="WP_207108288.1">
    <property type="nucleotide sequence ID" value="NZ_JAFLVR010000020.1"/>
</dbReference>
<evidence type="ECO:0000259" key="3">
    <source>
        <dbReference type="PROSITE" id="PS51186"/>
    </source>
</evidence>
<evidence type="ECO:0000256" key="2">
    <source>
        <dbReference type="ARBA" id="ARBA00023315"/>
    </source>
</evidence>
<dbReference type="PANTHER" id="PTHR43420:SF44">
    <property type="entry name" value="ACETYLTRANSFERASE YPEA"/>
    <property type="match status" value="1"/>
</dbReference>
<keyword evidence="1" id="KW-0808">Transferase</keyword>
<sequence length="278" mass="32006">MYEIKDLTGVAFHKIAECMRAAFSDYYVKMELSDDALYHRFHSENVRYDLSCGVFVGDELVAVLLNAVGQYNNEQVAFDAATGVVPAHRRKGLYSKMMDFCMVLLKQHDFAYYGLEVIQTNAPAVATYQKMGLKIMKEYACFRGNAKETATGTEDFQELAINDFPLETLSPLMHDAPSFENRTEILQAFPEDYRIMFTGMPKQCAAFIIYQKENGHVKQWGRREGHVSELGQLMVNLSGRFQDVRLHNINFTDQEWILTLEELGFDHFCDQYEMKLDC</sequence>
<dbReference type="Pfam" id="PF00583">
    <property type="entry name" value="Acetyltransf_1"/>
    <property type="match status" value="1"/>
</dbReference>
<gene>
    <name evidence="4" type="ORF">JZO85_09585</name>
</gene>
<dbReference type="Gene3D" id="3.40.630.30">
    <property type="match status" value="1"/>
</dbReference>
<organism evidence="4 5">
    <name type="scientific">Candidatus Enterococcus murrayae</name>
    <dbReference type="NCBI Taxonomy" id="2815321"/>
    <lineage>
        <taxon>Bacteria</taxon>
        <taxon>Bacillati</taxon>
        <taxon>Bacillota</taxon>
        <taxon>Bacilli</taxon>
        <taxon>Lactobacillales</taxon>
        <taxon>Enterococcaceae</taxon>
        <taxon>Enterococcus</taxon>
    </lineage>
</organism>
<reference evidence="4 5" key="1">
    <citation type="submission" date="2021-03" db="EMBL/GenBank/DDBJ databases">
        <title>Enterococcal diversity collection.</title>
        <authorList>
            <person name="Gilmore M.S."/>
            <person name="Schwartzman J."/>
            <person name="Van Tyne D."/>
            <person name="Martin M."/>
            <person name="Earl A.M."/>
            <person name="Manson A.L."/>
            <person name="Straub T."/>
            <person name="Salamzade R."/>
            <person name="Saavedra J."/>
            <person name="Lebreton F."/>
            <person name="Prichula J."/>
            <person name="Schaufler K."/>
            <person name="Gaca A."/>
            <person name="Sgardioli B."/>
            <person name="Wagenaar J."/>
            <person name="Strong T."/>
        </authorList>
    </citation>
    <scope>NUCLEOTIDE SEQUENCE [LARGE SCALE GENOMIC DNA]</scope>
    <source>
        <strain evidence="4 5">MJM16</strain>
    </source>
</reference>
<evidence type="ECO:0000313" key="5">
    <source>
        <dbReference type="Proteomes" id="UP000664495"/>
    </source>
</evidence>
<dbReference type="PROSITE" id="PS51186">
    <property type="entry name" value="GNAT"/>
    <property type="match status" value="1"/>
</dbReference>
<keyword evidence="2" id="KW-0012">Acyltransferase</keyword>
<dbReference type="SUPFAM" id="SSF55729">
    <property type="entry name" value="Acyl-CoA N-acyltransferases (Nat)"/>
    <property type="match status" value="1"/>
</dbReference>
<dbReference type="PANTHER" id="PTHR43420">
    <property type="entry name" value="ACETYLTRANSFERASE"/>
    <property type="match status" value="1"/>
</dbReference>
<dbReference type="Proteomes" id="UP000664495">
    <property type="component" value="Unassembled WGS sequence"/>
</dbReference>
<name>A0ABS3HGD8_9ENTE</name>
<proteinExistence type="predicted"/>
<keyword evidence="5" id="KW-1185">Reference proteome</keyword>
<dbReference type="InterPro" id="IPR050680">
    <property type="entry name" value="YpeA/RimI_acetyltransf"/>
</dbReference>
<evidence type="ECO:0000313" key="4">
    <source>
        <dbReference type="EMBL" id="MBO0452521.1"/>
    </source>
</evidence>
<feature type="domain" description="N-acetyltransferase" evidence="3">
    <location>
        <begin position="2"/>
        <end position="160"/>
    </location>
</feature>
<evidence type="ECO:0000256" key="1">
    <source>
        <dbReference type="ARBA" id="ARBA00022679"/>
    </source>
</evidence>
<dbReference type="InterPro" id="IPR016181">
    <property type="entry name" value="Acyl_CoA_acyltransferase"/>
</dbReference>
<protein>
    <submittedName>
        <fullName evidence="4">GNAT family N-acetyltransferase</fullName>
    </submittedName>
</protein>
<dbReference type="EMBL" id="JAFLVR010000020">
    <property type="protein sequence ID" value="MBO0452521.1"/>
    <property type="molecule type" value="Genomic_DNA"/>
</dbReference>
<accession>A0ABS3HGD8</accession>